<dbReference type="EMBL" id="CAGI01000158">
    <property type="protein sequence ID" value="CCF50782.1"/>
    <property type="molecule type" value="Genomic_DNA"/>
</dbReference>
<evidence type="ECO:0000313" key="2">
    <source>
        <dbReference type="EMBL" id="CCF50782.1"/>
    </source>
</evidence>
<protein>
    <submittedName>
        <fullName evidence="2">Uncharacterized protein</fullName>
    </submittedName>
</protein>
<dbReference type="OMA" id="FRIVDAY"/>
<feature type="compositionally biased region" description="Low complexity" evidence="1">
    <location>
        <begin position="525"/>
        <end position="542"/>
    </location>
</feature>
<dbReference type="AlphaFoldDB" id="I2FV39"/>
<proteinExistence type="predicted"/>
<evidence type="ECO:0000256" key="1">
    <source>
        <dbReference type="SAM" id="MobiDB-lite"/>
    </source>
</evidence>
<feature type="region of interest" description="Disordered" evidence="1">
    <location>
        <begin position="477"/>
        <end position="582"/>
    </location>
</feature>
<dbReference type="InterPro" id="IPR016712">
    <property type="entry name" value="Rbsml_bS1m-like"/>
</dbReference>
<organism evidence="2 3">
    <name type="scientific">Ustilago hordei</name>
    <name type="common">Barley covered smut fungus</name>
    <dbReference type="NCBI Taxonomy" id="120017"/>
    <lineage>
        <taxon>Eukaryota</taxon>
        <taxon>Fungi</taxon>
        <taxon>Dikarya</taxon>
        <taxon>Basidiomycota</taxon>
        <taxon>Ustilaginomycotina</taxon>
        <taxon>Ustilaginomycetes</taxon>
        <taxon>Ustilaginales</taxon>
        <taxon>Ustilaginaceae</taxon>
        <taxon>Ustilago</taxon>
    </lineage>
</organism>
<accession>I2FV39</accession>
<dbReference type="eggNOG" id="ENOG502SBK0">
    <property type="taxonomic scope" value="Eukaryota"/>
</dbReference>
<dbReference type="PANTHER" id="PTHR28058">
    <property type="entry name" value="37S RIBOSOMAL PROTEIN MRP51, MITOCHONDRIAL"/>
    <property type="match status" value="1"/>
</dbReference>
<dbReference type="Proteomes" id="UP000006174">
    <property type="component" value="Unassembled WGS sequence"/>
</dbReference>
<reference evidence="2 3" key="1">
    <citation type="journal article" date="2012" name="Plant Cell">
        <title>Genome comparison of barley and maize smut fungi reveals targeted loss of RNA silencing components and species-specific presence of transposable elements.</title>
        <authorList>
            <person name="Laurie J.D."/>
            <person name="Ali S."/>
            <person name="Linning R."/>
            <person name="Mannhaupt G."/>
            <person name="Wong P."/>
            <person name="Gueldener U."/>
            <person name="Muensterkoetter M."/>
            <person name="Moore R."/>
            <person name="Kahmann R."/>
            <person name="Bakkeren G."/>
            <person name="Schirawski J."/>
        </authorList>
    </citation>
    <scope>NUCLEOTIDE SEQUENCE [LARGE SCALE GENOMIC DNA]</scope>
    <source>
        <strain evidence="3">Uh4875-4</strain>
    </source>
</reference>
<gene>
    <name evidence="2" type="ORF">UHOR_06321</name>
</gene>
<dbReference type="Pfam" id="PF11709">
    <property type="entry name" value="Mit_ribos_Mrp51"/>
    <property type="match status" value="1"/>
</dbReference>
<dbReference type="PANTHER" id="PTHR28058:SF1">
    <property type="entry name" value="SMALL RIBOSOMAL SUBUNIT PROTEIN BS1M"/>
    <property type="match status" value="1"/>
</dbReference>
<feature type="region of interest" description="Disordered" evidence="1">
    <location>
        <begin position="113"/>
        <end position="134"/>
    </location>
</feature>
<evidence type="ECO:0000313" key="3">
    <source>
        <dbReference type="Proteomes" id="UP000006174"/>
    </source>
</evidence>
<name>I2FV39_USTHO</name>
<sequence length="582" mass="64563">MAANQATTAPTQLSKLLRQARISTFDPSIPQVYTSPPAYAFRGDFGLKRPLPSSSASIFGSSSGTCPYPGALRYVQVSQLDTSEGQTTWKEREKEVLFLKRWREADTKLNITRPGSTGYTYTEPGSHGPRPQTSFLRTTERYFPSEIPGKITLTPEEEAREGRKEREARLYNNKWREIMKHHAARGVADPTYKGLDFMGELSPSPAFGFDNEKFTVRPKMMTNYNALSDAEFEKFLNGIRGERGALKKFFRNKERAQLLALIRKRQEKSYAIALRAQEDAERRGATKEPLPEINPEAELEKLPLAEIDLLEQSRDADATQDAFRMLEEKSLGQTSKTHSTTLPGTSQPNTIHPLAGLQFSQPDPIYSSLADPVPGRVIHEVSSRADRLYNRNTKIADGRSVLVGGHVSYLHAPLRAQAPPTIDWSRQQPKQGTALFRIVDAYRTSNLMLNSGMHKDMLTPRNDVGYIRSNVELVKTDSSGKPLDKTADIGGADWVGKTVQDPNRPVRRALGAGLADNTGDEKRPGSLSALSASRAASAGAKAKNQRTLGRTSQASAQEGNKRYSTKKMLDNLDSLIKTPDKK</sequence>
<dbReference type="HOGENOM" id="CLU_463966_0_0_1"/>
<keyword evidence="3" id="KW-1185">Reference proteome</keyword>
<dbReference type="OrthoDB" id="2735536at2759"/>
<comment type="caution">
    <text evidence="2">The sequence shown here is derived from an EMBL/GenBank/DDBJ whole genome shotgun (WGS) entry which is preliminary data.</text>
</comment>
<dbReference type="STRING" id="1128400.I2FV39"/>
<feature type="compositionally biased region" description="Polar residues" evidence="1">
    <location>
        <begin position="545"/>
        <end position="558"/>
    </location>
</feature>